<dbReference type="Gene3D" id="3.40.50.720">
    <property type="entry name" value="NAD(P)-binding Rossmann-like Domain"/>
    <property type="match status" value="1"/>
</dbReference>
<protein>
    <submittedName>
        <fullName evidence="5">Dihydrodipicolinate reductase</fullName>
    </submittedName>
</protein>
<organism evidence="5">
    <name type="scientific">Ignisphaera aggregans</name>
    <dbReference type="NCBI Taxonomy" id="334771"/>
    <lineage>
        <taxon>Archaea</taxon>
        <taxon>Thermoproteota</taxon>
        <taxon>Thermoprotei</taxon>
        <taxon>Desulfurococcales</taxon>
        <taxon>Desulfurococcaceae</taxon>
        <taxon>Ignisphaera</taxon>
    </lineage>
</organism>
<evidence type="ECO:0000313" key="6">
    <source>
        <dbReference type="EMBL" id="HGQ18608.1"/>
    </source>
</evidence>
<evidence type="ECO:0000313" key="5">
    <source>
        <dbReference type="EMBL" id="HGN36190.1"/>
    </source>
</evidence>
<evidence type="ECO:0000259" key="3">
    <source>
        <dbReference type="Pfam" id="PF01113"/>
    </source>
</evidence>
<evidence type="ECO:0000256" key="1">
    <source>
        <dbReference type="ARBA" id="ARBA00022857"/>
    </source>
</evidence>
<feature type="domain" description="2,4-diaminopentanoate dehydrogenase C-terminal" evidence="4">
    <location>
        <begin position="134"/>
        <end position="318"/>
    </location>
</feature>
<dbReference type="Pfam" id="PF01113">
    <property type="entry name" value="DapB_N"/>
    <property type="match status" value="1"/>
</dbReference>
<sequence length="327" mass="35634">MRIGIYGFGAIGRIIARAAIERDYEIVGAVDIDPNLVGKDVGLAIGLSEKLGIEVASNPTVLANADVVIHATGSYLDRVFDQIAIVAKMGIDVLSTCETLAYPYYRYPILARKLDEIAKSRGIAIIGTGVNPGFLLDTLAIVLAAPFNIVRKIRAIRSIDAAKRRESFRRKIGIGEDPRNVEERLRRGEITGHVGYAESTLIIADAAGIQPTKVVEEQNVVVAERDVESAGVKVLKNMNRGIRGYGIAYIGDREVIRVEFYAYVAAEEYEEIVIDGKDYTITWRSSGTPGDMATAAVILNIAEKIGEQKPGLLTMADLIPFRPKIAF</sequence>
<keyword evidence="1" id="KW-0521">NADP</keyword>
<dbReference type="InterPro" id="IPR000846">
    <property type="entry name" value="DapB_N"/>
</dbReference>
<feature type="domain" description="Dihydrodipicolinate reductase N-terminal" evidence="3">
    <location>
        <begin position="1"/>
        <end position="72"/>
    </location>
</feature>
<dbReference type="CDD" id="cd24146">
    <property type="entry name" value="nat-AmDH_N_like"/>
    <property type="match status" value="1"/>
</dbReference>
<comment type="caution">
    <text evidence="5">The sequence shown here is derived from an EMBL/GenBank/DDBJ whole genome shotgun (WGS) entry which is preliminary data.</text>
</comment>
<dbReference type="EMBL" id="DTAI01000045">
    <property type="protein sequence ID" value="HGN36190.1"/>
    <property type="molecule type" value="Genomic_DNA"/>
</dbReference>
<gene>
    <name evidence="5" type="ORF">ENT87_01365</name>
    <name evidence="6" type="ORF">ENU30_06515</name>
</gene>
<dbReference type="GO" id="GO:0008839">
    <property type="term" value="F:4-hydroxy-tetrahydrodipicolinate reductase"/>
    <property type="evidence" value="ECO:0007669"/>
    <property type="project" value="InterPro"/>
</dbReference>
<dbReference type="EMBL" id="DTBZ01000124">
    <property type="protein sequence ID" value="HGQ18608.1"/>
    <property type="molecule type" value="Genomic_DNA"/>
</dbReference>
<dbReference type="InterPro" id="IPR045760">
    <property type="entry name" value="DAP_DH_C"/>
</dbReference>
<dbReference type="GO" id="GO:0009089">
    <property type="term" value="P:lysine biosynthetic process via diaminopimelate"/>
    <property type="evidence" value="ECO:0007669"/>
    <property type="project" value="InterPro"/>
</dbReference>
<dbReference type="Pfam" id="PF19328">
    <property type="entry name" value="DAP_DH_C"/>
    <property type="match status" value="1"/>
</dbReference>
<accession>A0A7J3I639</accession>
<evidence type="ECO:0000256" key="2">
    <source>
        <dbReference type="ARBA" id="ARBA00023002"/>
    </source>
</evidence>
<dbReference type="InterPro" id="IPR036291">
    <property type="entry name" value="NAD(P)-bd_dom_sf"/>
</dbReference>
<reference evidence="5" key="1">
    <citation type="journal article" date="2020" name="mSystems">
        <title>Genome- and Community-Level Interaction Insights into Carbon Utilization and Element Cycling Functions of Hydrothermarchaeota in Hydrothermal Sediment.</title>
        <authorList>
            <person name="Zhou Z."/>
            <person name="Liu Y."/>
            <person name="Xu W."/>
            <person name="Pan J."/>
            <person name="Luo Z.H."/>
            <person name="Li M."/>
        </authorList>
    </citation>
    <scope>NUCLEOTIDE SEQUENCE [LARGE SCALE GENOMIC DNA]</scope>
    <source>
        <strain evidence="5">SpSt-618</strain>
        <strain evidence="6">SpSt-657</strain>
    </source>
</reference>
<evidence type="ECO:0000259" key="4">
    <source>
        <dbReference type="Pfam" id="PF19328"/>
    </source>
</evidence>
<dbReference type="SUPFAM" id="SSF51735">
    <property type="entry name" value="NAD(P)-binding Rossmann-fold domains"/>
    <property type="match status" value="1"/>
</dbReference>
<keyword evidence="2" id="KW-0560">Oxidoreductase</keyword>
<proteinExistence type="predicted"/>
<name>A0A7J3I639_9CREN</name>
<dbReference type="AlphaFoldDB" id="A0A7J3I639"/>